<comment type="subcellular location">
    <subcellularLocation>
        <location evidence="1">Nucleus</location>
    </subcellularLocation>
</comment>
<feature type="region of interest" description="Disordered" evidence="7">
    <location>
        <begin position="922"/>
        <end position="971"/>
    </location>
</feature>
<evidence type="ECO:0000259" key="9">
    <source>
        <dbReference type="PROSITE" id="PS51184"/>
    </source>
</evidence>
<evidence type="ECO:0000256" key="6">
    <source>
        <dbReference type="PROSITE-ProRule" id="PRU01002"/>
    </source>
</evidence>
<proteinExistence type="inferred from homology"/>
<dbReference type="Gene3D" id="2.60.120.650">
    <property type="entry name" value="Cupin"/>
    <property type="match status" value="2"/>
</dbReference>
<dbReference type="PANTHER" id="PTHR12549:SF11">
    <property type="entry name" value="LYSINE-SPECIFIC DEMETHYLASE JMJ25"/>
    <property type="match status" value="1"/>
</dbReference>
<sequence>MEKVGKSDSDEFSIFPPNDRHCTESDSKSDSDEFLSFPSDDLRCIETDPKSGRCEQWKLHDKSICQEHFFKSLKKNNKVDKLEDEEDQKKKKTSSGHSDSGSDDDEVLIELLKKKKTALVVKNNEATKPVVLMSNETARQKSLREKKMRTAVGEETASVRKSSIDSDGEVVKTTKKKKKVFVDKSEEKKVETTRQRPVRDRKPISRLVEEGGSTRIAKDSTFGSSSSAARVSNGSKQGNSKKRIYKGGNEFCLMCHQCQRSDKERVVRCKLCDKRYCVPCIQTWYPLMSEGEVEETCPFCRKNCNCKACLRSQKLYEELKDRRVKTTTEEKIVYSRYILHALLPFLKNINQEQRMEKLMEAKIQGLEPEKIKMQLADLPDDERLFCNNCKTSIVDYHRHCGSCSFDLCLTCSREIRDGCLKGGPEEIDLLGGDQHLRPSGRESALRSSVESTDNENVNPREWGANANGSIRCPSKKLGGCENGLLELKCMFSQDWIIDLEKKAEELDKDYRQLDRSQSSTLHCSCFDSIDLGRKNLLKASSREDATDNYLYNPTAREIQHGELDHFQKHWMKGEPVIVSNVLEVTSGLSWEPMVMWRAFREITMDKNRSSELTVTAIDCLDWFEVEINIHKFFKGYSEGRAHGDSWPEMLKLKDWPPANLFEERLPRHCAEFINALPFQEYTHPKNGFLNLSVKLPDKCLKPDLGPKTYIAYGYGEELGRGDSVTKLHCDLSDAVNVMTHTAEVVLKPFHLAKINKLRKKHNTIDQKELYGSTMMNGEVGGERPLLSTGKHMPEKAVLDSHVVPLNDKQPKIELDEQIRTGSLETTIGESNSDVGKEDQIMDVKEKEVSRSDVSAESNILHLEVKMEDNKDGNGDKSTRVKDCLRSKMGQVFNLLSENLDTENKAHEFLSVEEVKAIAMEKHIEKSHKDQDRKRKRGRMETEEWNNGNHVEYDTSATQCNHSSETLKKSEEIKMGQSDSYVASSNKVDGSHSIEGGALWEIFRRQDVPILQEYLIKHAREFRDLDNAPLDKVIHPVHDQTFYLNAEHKKKLKEEFDIEPWSFVQRLGDAVFIPAGCPHQVRNLKSCIKVALDFVSPENVQECIRLSDEFRLLPPAHKTNQDKLEVKKMTVHAISHAVEQLTKCVDSKSR</sequence>
<dbReference type="PROSITE" id="PS51667">
    <property type="entry name" value="WRC"/>
    <property type="match status" value="1"/>
</dbReference>
<protein>
    <submittedName>
        <fullName evidence="11">Lysine-specific demethylase jmj25</fullName>
    </submittedName>
</protein>
<keyword evidence="3" id="KW-0479">Metal-binding</keyword>
<reference evidence="11 12" key="1">
    <citation type="submission" date="2020-06" db="EMBL/GenBank/DDBJ databases">
        <title>Transcriptomic and genomic resources for Thalictrum thalictroides and T. hernandezii: Facilitating candidate gene discovery in an emerging model plant lineage.</title>
        <authorList>
            <person name="Arias T."/>
            <person name="Riano-Pachon D.M."/>
            <person name="Di Stilio V.S."/>
        </authorList>
    </citation>
    <scope>NUCLEOTIDE SEQUENCE [LARGE SCALE GENOMIC DNA]</scope>
    <source>
        <strain evidence="12">cv. WT478/WT964</strain>
        <tissue evidence="11">Leaves</tissue>
    </source>
</reference>
<comment type="caution">
    <text evidence="6">Lacks conserved residue(s) required for the propagation of feature annotation.</text>
</comment>
<keyword evidence="11" id="KW-0808">Transferase</keyword>
<feature type="region of interest" description="Disordered" evidence="7">
    <location>
        <begin position="439"/>
        <end position="460"/>
    </location>
</feature>
<evidence type="ECO:0000256" key="7">
    <source>
        <dbReference type="SAM" id="MobiDB-lite"/>
    </source>
</evidence>
<feature type="region of interest" description="Disordered" evidence="7">
    <location>
        <begin position="1"/>
        <end position="37"/>
    </location>
</feature>
<dbReference type="Pfam" id="PF02373">
    <property type="entry name" value="JmjC"/>
    <property type="match status" value="1"/>
</dbReference>
<organism evidence="11 12">
    <name type="scientific">Thalictrum thalictroides</name>
    <name type="common">Rue-anemone</name>
    <name type="synonym">Anemone thalictroides</name>
    <dbReference type="NCBI Taxonomy" id="46969"/>
    <lineage>
        <taxon>Eukaryota</taxon>
        <taxon>Viridiplantae</taxon>
        <taxon>Streptophyta</taxon>
        <taxon>Embryophyta</taxon>
        <taxon>Tracheophyta</taxon>
        <taxon>Spermatophyta</taxon>
        <taxon>Magnoliopsida</taxon>
        <taxon>Ranunculales</taxon>
        <taxon>Ranunculaceae</taxon>
        <taxon>Thalictroideae</taxon>
        <taxon>Thalictrum</taxon>
    </lineage>
</organism>
<dbReference type="EMBL" id="JABWDY010022285">
    <property type="protein sequence ID" value="KAF5191817.1"/>
    <property type="molecule type" value="Genomic_DNA"/>
</dbReference>
<evidence type="ECO:0000259" key="10">
    <source>
        <dbReference type="PROSITE" id="PS51667"/>
    </source>
</evidence>
<keyword evidence="11" id="KW-0489">Methyltransferase</keyword>
<dbReference type="GO" id="GO:0031490">
    <property type="term" value="F:chromatin DNA binding"/>
    <property type="evidence" value="ECO:0007669"/>
    <property type="project" value="TreeGrafter"/>
</dbReference>
<accession>A0A7J6W4D0</accession>
<dbReference type="PANTHER" id="PTHR12549">
    <property type="entry name" value="JMJC DOMAIN-CONTAINING HISTONE DEMETHYLATION PROTEIN"/>
    <property type="match status" value="1"/>
</dbReference>
<dbReference type="InterPro" id="IPR001841">
    <property type="entry name" value="Znf_RING"/>
</dbReference>
<dbReference type="SUPFAM" id="SSF51197">
    <property type="entry name" value="Clavaminate synthase-like"/>
    <property type="match status" value="1"/>
</dbReference>
<dbReference type="InterPro" id="IPR003347">
    <property type="entry name" value="JmjC_dom"/>
</dbReference>
<feature type="region of interest" description="Disordered" evidence="7">
    <location>
        <begin position="215"/>
        <end position="241"/>
    </location>
</feature>
<keyword evidence="5" id="KW-0862">Zinc</keyword>
<feature type="compositionally biased region" description="Polar residues" evidence="7">
    <location>
        <begin position="445"/>
        <end position="457"/>
    </location>
</feature>
<feature type="domain" description="RING-type" evidence="8">
    <location>
        <begin position="252"/>
        <end position="301"/>
    </location>
</feature>
<comment type="caution">
    <text evidence="11">The sequence shown here is derived from an EMBL/GenBank/DDBJ whole genome shotgun (WGS) entry which is preliminary data.</text>
</comment>
<keyword evidence="12" id="KW-1185">Reference proteome</keyword>
<evidence type="ECO:0000256" key="5">
    <source>
        <dbReference type="PROSITE-ProRule" id="PRU00175"/>
    </source>
</evidence>
<evidence type="ECO:0000256" key="4">
    <source>
        <dbReference type="ARBA" id="ARBA00023242"/>
    </source>
</evidence>
<comment type="similarity">
    <text evidence="2">Belongs to the JARID1 histone demethylase family.</text>
</comment>
<dbReference type="GO" id="GO:0032259">
    <property type="term" value="P:methylation"/>
    <property type="evidence" value="ECO:0007669"/>
    <property type="project" value="UniProtKB-KW"/>
</dbReference>
<evidence type="ECO:0000256" key="1">
    <source>
        <dbReference type="ARBA" id="ARBA00004123"/>
    </source>
</evidence>
<feature type="compositionally biased region" description="Basic and acidic residues" evidence="7">
    <location>
        <begin position="922"/>
        <end position="932"/>
    </location>
</feature>
<feature type="region of interest" description="Disordered" evidence="7">
    <location>
        <begin position="76"/>
        <end position="105"/>
    </location>
</feature>
<dbReference type="GO" id="GO:0003712">
    <property type="term" value="F:transcription coregulator activity"/>
    <property type="evidence" value="ECO:0007669"/>
    <property type="project" value="TreeGrafter"/>
</dbReference>
<evidence type="ECO:0000259" key="8">
    <source>
        <dbReference type="PROSITE" id="PS50089"/>
    </source>
</evidence>
<evidence type="ECO:0000313" key="12">
    <source>
        <dbReference type="Proteomes" id="UP000554482"/>
    </source>
</evidence>
<keyword evidence="5" id="KW-0863">Zinc-finger</keyword>
<feature type="compositionally biased region" description="Basic and acidic residues" evidence="7">
    <location>
        <begin position="18"/>
        <end position="31"/>
    </location>
</feature>
<dbReference type="InterPro" id="IPR045109">
    <property type="entry name" value="LSDs-like"/>
</dbReference>
<evidence type="ECO:0000313" key="11">
    <source>
        <dbReference type="EMBL" id="KAF5191817.1"/>
    </source>
</evidence>
<gene>
    <name evidence="11" type="ORF">FRX31_018590</name>
</gene>
<dbReference type="Proteomes" id="UP000554482">
    <property type="component" value="Unassembled WGS sequence"/>
</dbReference>
<feature type="domain" description="JmjC" evidence="9">
    <location>
        <begin position="684"/>
        <end position="1110"/>
    </location>
</feature>
<feature type="compositionally biased region" description="Polar residues" evidence="7">
    <location>
        <begin position="944"/>
        <end position="963"/>
    </location>
</feature>
<dbReference type="GO" id="GO:0000785">
    <property type="term" value="C:chromatin"/>
    <property type="evidence" value="ECO:0007669"/>
    <property type="project" value="TreeGrafter"/>
</dbReference>
<keyword evidence="4" id="KW-0539">Nucleus</keyword>
<dbReference type="GO" id="GO:0006357">
    <property type="term" value="P:regulation of transcription by RNA polymerase II"/>
    <property type="evidence" value="ECO:0007669"/>
    <property type="project" value="TreeGrafter"/>
</dbReference>
<dbReference type="InterPro" id="IPR014977">
    <property type="entry name" value="WRC_dom"/>
</dbReference>
<dbReference type="OrthoDB" id="1667110at2759"/>
<dbReference type="GO" id="GO:0000118">
    <property type="term" value="C:histone deacetylase complex"/>
    <property type="evidence" value="ECO:0007669"/>
    <property type="project" value="TreeGrafter"/>
</dbReference>
<feature type="domain" description="WRC" evidence="10">
    <location>
        <begin position="38"/>
        <end position="82"/>
    </location>
</feature>
<evidence type="ECO:0000256" key="2">
    <source>
        <dbReference type="ARBA" id="ARBA00006801"/>
    </source>
</evidence>
<dbReference type="SMART" id="SM00558">
    <property type="entry name" value="JmjC"/>
    <property type="match status" value="1"/>
</dbReference>
<dbReference type="GO" id="GO:0008168">
    <property type="term" value="F:methyltransferase activity"/>
    <property type="evidence" value="ECO:0007669"/>
    <property type="project" value="UniProtKB-KW"/>
</dbReference>
<dbReference type="PROSITE" id="PS51184">
    <property type="entry name" value="JMJC"/>
    <property type="match status" value="1"/>
</dbReference>
<evidence type="ECO:0000256" key="3">
    <source>
        <dbReference type="ARBA" id="ARBA00022723"/>
    </source>
</evidence>
<dbReference type="PROSITE" id="PS50089">
    <property type="entry name" value="ZF_RING_2"/>
    <property type="match status" value="1"/>
</dbReference>
<feature type="compositionally biased region" description="Low complexity" evidence="7">
    <location>
        <begin position="220"/>
        <end position="235"/>
    </location>
</feature>
<dbReference type="GO" id="GO:0008270">
    <property type="term" value="F:zinc ion binding"/>
    <property type="evidence" value="ECO:0007669"/>
    <property type="project" value="UniProtKB-KW"/>
</dbReference>
<dbReference type="AlphaFoldDB" id="A0A7J6W4D0"/>
<name>A0A7J6W4D0_THATH</name>
<dbReference type="GO" id="GO:0032454">
    <property type="term" value="F:histone H3K9 demethylase activity"/>
    <property type="evidence" value="ECO:0007669"/>
    <property type="project" value="InterPro"/>
</dbReference>